<keyword evidence="3" id="KW-1185">Reference proteome</keyword>
<protein>
    <recommendedName>
        <fullName evidence="1">G domain-containing protein</fullName>
    </recommendedName>
</protein>
<dbReference type="Pfam" id="PF01926">
    <property type="entry name" value="MMR_HSR1"/>
    <property type="match status" value="1"/>
</dbReference>
<dbReference type="OrthoDB" id="3786820at2759"/>
<name>A0A6A5WY73_9PLEO</name>
<dbReference type="Gene3D" id="3.40.50.300">
    <property type="entry name" value="P-loop containing nucleotide triphosphate hydrolases"/>
    <property type="match status" value="1"/>
</dbReference>
<proteinExistence type="predicted"/>
<evidence type="ECO:0000313" key="3">
    <source>
        <dbReference type="Proteomes" id="UP000799779"/>
    </source>
</evidence>
<evidence type="ECO:0000313" key="2">
    <source>
        <dbReference type="EMBL" id="KAF2006690.1"/>
    </source>
</evidence>
<dbReference type="AlphaFoldDB" id="A0A6A5WY73"/>
<reference evidence="2" key="1">
    <citation type="journal article" date="2020" name="Stud. Mycol.">
        <title>101 Dothideomycetes genomes: a test case for predicting lifestyles and emergence of pathogens.</title>
        <authorList>
            <person name="Haridas S."/>
            <person name="Albert R."/>
            <person name="Binder M."/>
            <person name="Bloem J."/>
            <person name="Labutti K."/>
            <person name="Salamov A."/>
            <person name="Andreopoulos B."/>
            <person name="Baker S."/>
            <person name="Barry K."/>
            <person name="Bills G."/>
            <person name="Bluhm B."/>
            <person name="Cannon C."/>
            <person name="Castanera R."/>
            <person name="Culley D."/>
            <person name="Daum C."/>
            <person name="Ezra D."/>
            <person name="Gonzalez J."/>
            <person name="Henrissat B."/>
            <person name="Kuo A."/>
            <person name="Liang C."/>
            <person name="Lipzen A."/>
            <person name="Lutzoni F."/>
            <person name="Magnuson J."/>
            <person name="Mondo S."/>
            <person name="Nolan M."/>
            <person name="Ohm R."/>
            <person name="Pangilinan J."/>
            <person name="Park H.-J."/>
            <person name="Ramirez L."/>
            <person name="Alfaro M."/>
            <person name="Sun H."/>
            <person name="Tritt A."/>
            <person name="Yoshinaga Y."/>
            <person name="Zwiers L.-H."/>
            <person name="Turgeon B."/>
            <person name="Goodwin S."/>
            <person name="Spatafora J."/>
            <person name="Crous P."/>
            <person name="Grigoriev I."/>
        </authorList>
    </citation>
    <scope>NUCLEOTIDE SEQUENCE</scope>
    <source>
        <strain evidence="2">CBS 123094</strain>
    </source>
</reference>
<dbReference type="GO" id="GO:0005525">
    <property type="term" value="F:GTP binding"/>
    <property type="evidence" value="ECO:0007669"/>
    <property type="project" value="InterPro"/>
</dbReference>
<feature type="domain" description="G" evidence="1">
    <location>
        <begin position="31"/>
        <end position="138"/>
    </location>
</feature>
<evidence type="ECO:0000259" key="1">
    <source>
        <dbReference type="Pfam" id="PF01926"/>
    </source>
</evidence>
<dbReference type="SUPFAM" id="SSF52540">
    <property type="entry name" value="P-loop containing nucleoside triphosphate hydrolases"/>
    <property type="match status" value="1"/>
</dbReference>
<dbReference type="EMBL" id="ML977559">
    <property type="protein sequence ID" value="KAF2006690.1"/>
    <property type="molecule type" value="Genomic_DNA"/>
</dbReference>
<organism evidence="2 3">
    <name type="scientific">Amniculicola lignicola CBS 123094</name>
    <dbReference type="NCBI Taxonomy" id="1392246"/>
    <lineage>
        <taxon>Eukaryota</taxon>
        <taxon>Fungi</taxon>
        <taxon>Dikarya</taxon>
        <taxon>Ascomycota</taxon>
        <taxon>Pezizomycotina</taxon>
        <taxon>Dothideomycetes</taxon>
        <taxon>Pleosporomycetidae</taxon>
        <taxon>Pleosporales</taxon>
        <taxon>Amniculicolaceae</taxon>
        <taxon>Amniculicola</taxon>
    </lineage>
</organism>
<dbReference type="InterPro" id="IPR006073">
    <property type="entry name" value="GTP-bd"/>
</dbReference>
<dbReference type="CDD" id="cd00882">
    <property type="entry name" value="Ras_like_GTPase"/>
    <property type="match status" value="1"/>
</dbReference>
<accession>A0A6A5WY73</accession>
<dbReference type="InterPro" id="IPR027417">
    <property type="entry name" value="P-loop_NTPase"/>
</dbReference>
<dbReference type="Proteomes" id="UP000799779">
    <property type="component" value="Unassembled WGS sequence"/>
</dbReference>
<sequence>MDTHSVAERVAQRTKDCLSLIKDGGTMVDIIILIGRPGAGKSSLLEDITGTTGHSQDVTSKIQIEEALINGHKYFIMDTPGFDAKDEQETFYKITDTIQEVRPYARSWGLLYVSNITESRFHRTEEKLVNFITQFSGTDNPSKVVFVTTHWEWHSDQEKANKMGLLNGRGGVWNTLLSHGAQIYHHGRDLQNSIFWYTDRATMAQRARDMVRQYYENKEPWIPLFVHHLDLGFATHLTAAGSLFGLLPQTPPPKAEAPKPNFFVSGFYWIRDNILPTSVGVSFEGPMVNLESRHLNVNPLGLVSVVSPAPCVPPAPQMRHPQRQGNAFRYSISSKPGSKLWDRP</sequence>
<gene>
    <name evidence="2" type="ORF">P154DRAFT_600764</name>
</gene>